<sequence>MTLIRSLILAIASASLAITVAGCSDKAGDSNLRATDSHAGAQSSSGPAQTRPTLTDPKIQPPSQHNQYTGARPDIVFDPCTWISDDTIRKSGFDPSTRKRGPDQIAERSFLTCAFTDGNPLDGLVLQVNSSNATWDEDMAKVRDYSEPLTINGREAMWVRNPGIKQDCQIDIRTKVGFVQVAVSSNSLQDTGRPCGNLENIASNIETEIGKDN</sequence>
<accession>A0A7X6LXR6</accession>
<keyword evidence="2" id="KW-0732">Signal</keyword>
<feature type="signal peptide" evidence="2">
    <location>
        <begin position="1"/>
        <end position="17"/>
    </location>
</feature>
<feature type="compositionally biased region" description="Polar residues" evidence="1">
    <location>
        <begin position="40"/>
        <end position="53"/>
    </location>
</feature>
<dbReference type="RefSeq" id="WP_083892730.1">
    <property type="nucleotide sequence ID" value="NZ_CAWPHS010000002.1"/>
</dbReference>
<organism evidence="3 4">
    <name type="scientific">Nocardia veterana</name>
    <dbReference type="NCBI Taxonomy" id="132249"/>
    <lineage>
        <taxon>Bacteria</taxon>
        <taxon>Bacillati</taxon>
        <taxon>Actinomycetota</taxon>
        <taxon>Actinomycetes</taxon>
        <taxon>Mycobacteriales</taxon>
        <taxon>Nocardiaceae</taxon>
        <taxon>Nocardia</taxon>
    </lineage>
</organism>
<dbReference type="InterPro" id="IPR024520">
    <property type="entry name" value="DUF3558"/>
</dbReference>
<dbReference type="Proteomes" id="UP000523447">
    <property type="component" value="Unassembled WGS sequence"/>
</dbReference>
<proteinExistence type="predicted"/>
<feature type="chain" id="PRO_5039006516" evidence="2">
    <location>
        <begin position="18"/>
        <end position="213"/>
    </location>
</feature>
<evidence type="ECO:0000313" key="4">
    <source>
        <dbReference type="Proteomes" id="UP000523447"/>
    </source>
</evidence>
<evidence type="ECO:0000256" key="1">
    <source>
        <dbReference type="SAM" id="MobiDB-lite"/>
    </source>
</evidence>
<protein>
    <submittedName>
        <fullName evidence="3">DUF3558 domain-containing protein</fullName>
    </submittedName>
</protein>
<dbReference type="AlphaFoldDB" id="A0A7X6LXR6"/>
<gene>
    <name evidence="3" type="ORF">HGA07_12710</name>
</gene>
<feature type="region of interest" description="Disordered" evidence="1">
    <location>
        <begin position="32"/>
        <end position="72"/>
    </location>
</feature>
<evidence type="ECO:0000256" key="2">
    <source>
        <dbReference type="SAM" id="SignalP"/>
    </source>
</evidence>
<name>A0A7X6LXR6_9NOCA</name>
<keyword evidence="4" id="KW-1185">Reference proteome</keyword>
<dbReference type="EMBL" id="JAAXPE010000010">
    <property type="protein sequence ID" value="NKY86488.1"/>
    <property type="molecule type" value="Genomic_DNA"/>
</dbReference>
<reference evidence="3 4" key="1">
    <citation type="submission" date="2020-04" db="EMBL/GenBank/DDBJ databases">
        <title>MicrobeNet Type strains.</title>
        <authorList>
            <person name="Nicholson A.C."/>
        </authorList>
    </citation>
    <scope>NUCLEOTIDE SEQUENCE [LARGE SCALE GENOMIC DNA]</scope>
    <source>
        <strain evidence="3 4">DSM 44445</strain>
    </source>
</reference>
<dbReference type="Pfam" id="PF12079">
    <property type="entry name" value="DUF3558"/>
    <property type="match status" value="1"/>
</dbReference>
<dbReference type="PROSITE" id="PS51257">
    <property type="entry name" value="PROKAR_LIPOPROTEIN"/>
    <property type="match status" value="1"/>
</dbReference>
<comment type="caution">
    <text evidence="3">The sequence shown here is derived from an EMBL/GenBank/DDBJ whole genome shotgun (WGS) entry which is preliminary data.</text>
</comment>
<evidence type="ECO:0000313" key="3">
    <source>
        <dbReference type="EMBL" id="NKY86488.1"/>
    </source>
</evidence>